<feature type="transmembrane region" description="Helical" evidence="13">
    <location>
        <begin position="879"/>
        <end position="903"/>
    </location>
</feature>
<name>A0A9N9SA98_9DIPT</name>
<keyword evidence="15" id="KW-1185">Reference proteome</keyword>
<evidence type="ECO:0000256" key="2">
    <source>
        <dbReference type="ARBA" id="ARBA00007193"/>
    </source>
</evidence>
<feature type="transmembrane region" description="Helical" evidence="13">
    <location>
        <begin position="909"/>
        <end position="931"/>
    </location>
</feature>
<keyword evidence="6 13" id="KW-1133">Transmembrane helix</keyword>
<keyword evidence="3 12" id="KW-0813">Transport</keyword>
<dbReference type="GO" id="GO:0005886">
    <property type="term" value="C:plasma membrane"/>
    <property type="evidence" value="ECO:0007669"/>
    <property type="project" value="TreeGrafter"/>
</dbReference>
<evidence type="ECO:0000256" key="10">
    <source>
        <dbReference type="ARBA" id="ARBA00023201"/>
    </source>
</evidence>
<dbReference type="Gene3D" id="1.10.287.820">
    <property type="entry name" value="Acid-sensing ion channel domain"/>
    <property type="match status" value="5"/>
</dbReference>
<feature type="transmembrane region" description="Helical" evidence="13">
    <location>
        <begin position="30"/>
        <end position="52"/>
    </location>
</feature>
<keyword evidence="7" id="KW-0915">Sodium</keyword>
<keyword evidence="10 12" id="KW-0739">Sodium transport</keyword>
<sequence>MKFDVQKYFEISTIHGLAYLSKRFHIAQRIFWIIALILSVIYTSFLIVQLVIKVMKFPIVSYLSDQSIPVSEINFPAVTVCPQWNLFRIPDSAYSFRQKHYSYEKHTLRQLYYEHEEEEQEFEDEMKFGNISYAEFLDRIENGSIKPEQLGIKILKRLQVVDILKDRNIFNKLNFSIPTDDFFEVMNVFQKEFFPNSANIAFLWIGEFKDFVSEIVTQWGLCFTYNIGFHRDVLHINSTSEDFHYQNARKVEIPVDYQKRYKHEHEPQNLPQKISTSKAGLWVGFNLKWFEIEKVLNNTFGSYTLLLHDPLELPSANSKIVHLNLKFQTTILSNPQMNTIDKSLAGYEPAERNCYLENEKVLKFFKVYTKNNCENECLTDFILSRCGCVEFFMIRNSSTRICSANERHCYKKAADDFEEQKRSCNCYKPCNHIEYGYEQQEYGNIDTNVLFPYMNIGFRLQYKENVFNQLIRKKQFNELDFLSYVGGILGLFAGFSALSMVELIYWFSFRVFVGNRSDIPFPAITVVPQFTIPYELSSDISDIIYEGPSYFDDLYNDTTEVDERKIMTKYYFCEDLYNAYYFKFNFSFVPYVIPVLRENTQLALFRDQFSSFNGKYQPEFAEIRTSRGMGFTFNMIDADEMFNFDHSDFNYTRNITTRSRNSMKLLNYPLSFNKNVQTIFSITLKDPQSFLHDCIKQSFVLHQSDESPTFNSRKDFVAFDNGMIIGITVTPEIIKTDRNLIHLKPAERGCYFDDEKSLKFFKKYSQNNCEIECFANITMDTCGCVDFDQPFSNPNELCLNISRMDSTCTSKLKTDIYASLDFSPESSCSCLPLCNSISYNIKYYTKHESGGNETTINVRMNMDDIVLFRRYQQFTFSDVVSYVGGLLGLFAGISMLSIVEFFYFFTIRIFWVIALIFSVTCTSILIGKVVIKVLNFPIVAYLSDQSVPLSEINFPAVTICPKLQPFFVKDYKLQKYYKYEKHSIEEYFLENEEYLQETEDERKFGNISYVEFLDRIDNGSIKPKKLAIKLLKRLQVIDLVTNRGTFQNLNISIPTDDFLDILNQFPKQFRETISIVFYWINQLQFYMSEVITPWGLCFTYNIAFSHDLLNLNSTSDDFHYQHFHRTRNHKSKNNRLPSSFPKSVSTSNAGLWVGFTRKISLNEGIQNDFIGFKVILHNPLELPSKNSKVINFNEQFQSEIKVDAQVNSIDEALYGYEPAERNCYLENEKILKFFKVYTRNNCKNECLTDFMLSRCGCVEFFMIRNSSTRICSANEQSCYKKATDDFKEQKSDCGCLLPCNYVKYDFELNRFGIAEDFGLISDLQRGFKIRYKSSVFNQLIRKKQFNELDFLSFVGGILGLFAGFSALSFVELIYWFTIRVVIKNCRIGLKQVNPEVENDQNESNMTKIRDSMLSYFNESSVHGLNHIIELSKIGYKSSIFWTFFTMSAMTLCVHLMLGAREKVPNSRIIAYDDNYKFVDNVTITIVPSFTIPREWIQTKTWTLIAHYAPYGKSLLNNKATKEPFKRGLTHFHFCMDRYEGYKFGYTFSFVPYLFTVLKMNSKVDWFRDQFSSFNGKYQPEFAEIRTSRGMGFTFNMIDAGEMFNFDQADQAELILQFKPPTDGKWPCLIDSLLVHDPDFLPTFSSRFFWIVALAGSAVCSSILIFQLVIKMQNLPIIVFLSDQLVFVSELNFPAITICPHVLPFIRKTFCTKIKSECYFRYEKHTLETSFYEIQEYLNEFEDEMKFGNFSYLDILTKIEDETIKLEQLGIKLLKRLQVIDLVTNRGTFQKLNFLIPTDDFLDVINEFAKEFIITSTSMNFEWIKELKLFGNEVITPWGLCFTFNMAHSRDMLNLNITSSDFHYQYTAAIAPDYEKFVHQLSEPIPRKISTIKAGFFANIMPNYQDFEQAIEDDIDGYLFIIHDPYELPSRNAKSLRAKLLFRTNVILGPLLNEIDESLHDYEPVERNCYLENEKVLKFFKVYTKNNCENECLTDFMLSRCGCVEFFMIRNSSTRICSANEQSCYKKAEDDFEEQKRDCDCFNPCDYVEYNFEATETVMDVNYPVLSDFDEFNIKSLDVLINFNQETYNPLIRKQQYTTLDLLSFVGGILGLFAGFSALSFIELIYWFTIRVFIVNFNVVDTKVYTLNQNDQKKSQFKEFFKTFFSESSIHGLNYINKFTRLDSFFWIIFIISAMTCCIYLTLSVNDKVPDSLVLAFDDNLKPINDISFPAVTITPAYTVPLEWVESETLFDKFYNREYVSNIKVEKELTSFKRISSDFNYTRNITTKSASLTNIPKSMKYPLKFNKLDQAAFTLKLNRVPGEYWECIKQSFMIHSSDDFPTFNPRRNFIPYDYDKSVDVIVSVEITKTEENLKKLAPIDRECYFEGERSLNFFKKYTQKNCDIECFTNITLKSCGCVDIEQPFITQDQICLNASRYPDDCVLMLQHTLYELEYYSSEENCSCLPLCNSISYNIKYYTKHESGGNETTINVRMNMDDIVLFRRYQQFTFSDVVSYVGGLLGLFAGISMLSIVEFFYFFTIRLGVNLWRMLRGDEDLNH</sequence>
<feature type="transmembrane region" description="Helical" evidence="13">
    <location>
        <begin position="481"/>
        <end position="507"/>
    </location>
</feature>
<reference evidence="14" key="1">
    <citation type="submission" date="2022-01" db="EMBL/GenBank/DDBJ databases">
        <authorList>
            <person name="King R."/>
        </authorList>
    </citation>
    <scope>NUCLEOTIDE SEQUENCE</scope>
</reference>
<keyword evidence="8 12" id="KW-0406">Ion transport</keyword>
<evidence type="ECO:0000256" key="11">
    <source>
        <dbReference type="ARBA" id="ARBA00023303"/>
    </source>
</evidence>
<keyword evidence="4 12" id="KW-0894">Sodium channel</keyword>
<dbReference type="GO" id="GO:0015280">
    <property type="term" value="F:ligand-gated sodium channel activity"/>
    <property type="evidence" value="ECO:0007669"/>
    <property type="project" value="TreeGrafter"/>
</dbReference>
<comment type="similarity">
    <text evidence="2 12">Belongs to the amiloride-sensitive sodium channel (TC 1.A.6) family.</text>
</comment>
<feature type="transmembrane region" description="Helical" evidence="13">
    <location>
        <begin position="1647"/>
        <end position="1669"/>
    </location>
</feature>
<gene>
    <name evidence="14" type="ORF">CHIRRI_LOCUS13963</name>
</gene>
<feature type="transmembrane region" description="Helical" evidence="13">
    <location>
        <begin position="1439"/>
        <end position="1457"/>
    </location>
</feature>
<proteinExistence type="inferred from homology"/>
<feature type="transmembrane region" description="Helical" evidence="13">
    <location>
        <begin position="2101"/>
        <end position="2127"/>
    </location>
</feature>
<dbReference type="EMBL" id="OU895880">
    <property type="protein sequence ID" value="CAG9811153.1"/>
    <property type="molecule type" value="Genomic_DNA"/>
</dbReference>
<dbReference type="Pfam" id="PF00858">
    <property type="entry name" value="ASC"/>
    <property type="match status" value="6"/>
</dbReference>
<keyword evidence="9 13" id="KW-0472">Membrane</keyword>
<evidence type="ECO:0000256" key="3">
    <source>
        <dbReference type="ARBA" id="ARBA00022448"/>
    </source>
</evidence>
<feature type="transmembrane region" description="Helical" evidence="13">
    <location>
        <begin position="2183"/>
        <end position="2202"/>
    </location>
</feature>
<organism evidence="14 15">
    <name type="scientific">Chironomus riparius</name>
    <dbReference type="NCBI Taxonomy" id="315576"/>
    <lineage>
        <taxon>Eukaryota</taxon>
        <taxon>Metazoa</taxon>
        <taxon>Ecdysozoa</taxon>
        <taxon>Arthropoda</taxon>
        <taxon>Hexapoda</taxon>
        <taxon>Insecta</taxon>
        <taxon>Pterygota</taxon>
        <taxon>Neoptera</taxon>
        <taxon>Endopterygota</taxon>
        <taxon>Diptera</taxon>
        <taxon>Nematocera</taxon>
        <taxon>Chironomoidea</taxon>
        <taxon>Chironomidae</taxon>
        <taxon>Chironominae</taxon>
        <taxon>Chironomus</taxon>
    </lineage>
</organism>
<evidence type="ECO:0000256" key="9">
    <source>
        <dbReference type="ARBA" id="ARBA00023136"/>
    </source>
</evidence>
<evidence type="ECO:0000256" key="8">
    <source>
        <dbReference type="ARBA" id="ARBA00023065"/>
    </source>
</evidence>
<dbReference type="OrthoDB" id="6502088at2759"/>
<evidence type="ECO:0000256" key="7">
    <source>
        <dbReference type="ARBA" id="ARBA00023053"/>
    </source>
</evidence>
<keyword evidence="11 12" id="KW-0407">Ion channel</keyword>
<feature type="transmembrane region" description="Helical" evidence="13">
    <location>
        <begin position="2511"/>
        <end position="2537"/>
    </location>
</feature>
<evidence type="ECO:0000256" key="6">
    <source>
        <dbReference type="ARBA" id="ARBA00022989"/>
    </source>
</evidence>
<evidence type="ECO:0000256" key="13">
    <source>
        <dbReference type="SAM" id="Phobius"/>
    </source>
</evidence>
<evidence type="ECO:0000256" key="4">
    <source>
        <dbReference type="ARBA" id="ARBA00022461"/>
    </source>
</evidence>
<evidence type="ECO:0000256" key="5">
    <source>
        <dbReference type="ARBA" id="ARBA00022692"/>
    </source>
</evidence>
<comment type="subcellular location">
    <subcellularLocation>
        <location evidence="1">Membrane</location>
        <topology evidence="1">Multi-pass membrane protein</topology>
    </subcellularLocation>
</comment>
<protein>
    <submittedName>
        <fullName evidence="14">Uncharacterized protein</fullName>
    </submittedName>
</protein>
<accession>A0A9N9SA98</accession>
<keyword evidence="5 12" id="KW-0812">Transmembrane</keyword>
<dbReference type="Gene3D" id="1.10.287.770">
    <property type="entry name" value="YojJ-like"/>
    <property type="match status" value="5"/>
</dbReference>
<reference evidence="14" key="2">
    <citation type="submission" date="2022-10" db="EMBL/GenBank/DDBJ databases">
        <authorList>
            <consortium name="ENA_rothamsted_submissions"/>
            <consortium name="culmorum"/>
            <person name="King R."/>
        </authorList>
    </citation>
    <scope>NUCLEOTIDE SEQUENCE</scope>
</reference>
<evidence type="ECO:0000313" key="14">
    <source>
        <dbReference type="EMBL" id="CAG9811153.1"/>
    </source>
</evidence>
<evidence type="ECO:0000313" key="15">
    <source>
        <dbReference type="Proteomes" id="UP001153620"/>
    </source>
</evidence>
<feature type="transmembrane region" description="Helical" evidence="13">
    <location>
        <begin position="1350"/>
        <end position="1376"/>
    </location>
</feature>
<dbReference type="InterPro" id="IPR001873">
    <property type="entry name" value="ENaC"/>
</dbReference>
<dbReference type="PANTHER" id="PTHR11690:SF288">
    <property type="entry name" value="AMILORIDE-SENSITIVE NA+ CHANNEL-RELATED"/>
    <property type="match status" value="1"/>
</dbReference>
<evidence type="ECO:0000256" key="1">
    <source>
        <dbReference type="ARBA" id="ARBA00004141"/>
    </source>
</evidence>
<evidence type="ECO:0000256" key="12">
    <source>
        <dbReference type="RuleBase" id="RU000679"/>
    </source>
</evidence>
<dbReference type="Proteomes" id="UP001153620">
    <property type="component" value="Chromosome 4"/>
</dbReference>
<dbReference type="PANTHER" id="PTHR11690">
    <property type="entry name" value="AMILORIDE-SENSITIVE SODIUM CHANNEL-RELATED"/>
    <property type="match status" value="1"/>
</dbReference>